<dbReference type="EMBL" id="JADOUF010000001">
    <property type="protein sequence ID" value="MBG6140391.1"/>
    <property type="molecule type" value="Genomic_DNA"/>
</dbReference>
<comment type="caution">
    <text evidence="2">The sequence shown here is derived from an EMBL/GenBank/DDBJ whole genome shotgun (WGS) entry which is preliminary data.</text>
</comment>
<name>A0A8J7KNL7_9ACTN</name>
<proteinExistence type="predicted"/>
<gene>
    <name evidence="2" type="ORF">IW245_006585</name>
</gene>
<dbReference type="Proteomes" id="UP000622552">
    <property type="component" value="Unassembled WGS sequence"/>
</dbReference>
<accession>A0A8J7KNL7</accession>
<keyword evidence="1" id="KW-1133">Transmembrane helix</keyword>
<feature type="transmembrane region" description="Helical" evidence="1">
    <location>
        <begin position="139"/>
        <end position="157"/>
    </location>
</feature>
<evidence type="ECO:0000256" key="1">
    <source>
        <dbReference type="SAM" id="Phobius"/>
    </source>
</evidence>
<keyword evidence="3" id="KW-1185">Reference proteome</keyword>
<reference evidence="2" key="1">
    <citation type="submission" date="2020-11" db="EMBL/GenBank/DDBJ databases">
        <title>Sequencing the genomes of 1000 actinobacteria strains.</title>
        <authorList>
            <person name="Klenk H.-P."/>
        </authorList>
    </citation>
    <scope>NUCLEOTIDE SEQUENCE</scope>
    <source>
        <strain evidence="2">DSM 45356</strain>
    </source>
</reference>
<keyword evidence="1" id="KW-0812">Transmembrane</keyword>
<organism evidence="2 3">
    <name type="scientific">Longispora fulva</name>
    <dbReference type="NCBI Taxonomy" id="619741"/>
    <lineage>
        <taxon>Bacteria</taxon>
        <taxon>Bacillati</taxon>
        <taxon>Actinomycetota</taxon>
        <taxon>Actinomycetes</taxon>
        <taxon>Micromonosporales</taxon>
        <taxon>Micromonosporaceae</taxon>
        <taxon>Longispora</taxon>
    </lineage>
</organism>
<dbReference type="RefSeq" id="WP_197006937.1">
    <property type="nucleotide sequence ID" value="NZ_BONS01000006.1"/>
</dbReference>
<keyword evidence="1" id="KW-0472">Membrane</keyword>
<sequence>MTLFRSAGRLAVPATLVLLAVALLLDAAAAVFAMPITKHHPGWDGDSVLPVRPEMYETALVLIGLAVMLLGLAVPVARGSRLAGAGIFPVLGLWVLWSIIDWTSPWAARGRWSDGPGGQFDWSGVEAATRHWYPPVSHLLFGLEVAAAVAAVLLLLARLGRRAPATAAS</sequence>
<protein>
    <submittedName>
        <fullName evidence="2">Uncharacterized protein</fullName>
    </submittedName>
</protein>
<feature type="transmembrane region" description="Helical" evidence="1">
    <location>
        <begin position="82"/>
        <end position="100"/>
    </location>
</feature>
<dbReference type="AlphaFoldDB" id="A0A8J7KNL7"/>
<evidence type="ECO:0000313" key="2">
    <source>
        <dbReference type="EMBL" id="MBG6140391.1"/>
    </source>
</evidence>
<evidence type="ECO:0000313" key="3">
    <source>
        <dbReference type="Proteomes" id="UP000622552"/>
    </source>
</evidence>
<feature type="transmembrane region" description="Helical" evidence="1">
    <location>
        <begin position="57"/>
        <end position="75"/>
    </location>
</feature>